<dbReference type="Proteomes" id="UP000216446">
    <property type="component" value="Unassembled WGS sequence"/>
</dbReference>
<keyword evidence="3" id="KW-1185">Reference proteome</keyword>
<dbReference type="InterPro" id="IPR001279">
    <property type="entry name" value="Metallo-B-lactamas"/>
</dbReference>
<organism evidence="2 3">
    <name type="scientific">Rubricoccus marinus</name>
    <dbReference type="NCBI Taxonomy" id="716817"/>
    <lineage>
        <taxon>Bacteria</taxon>
        <taxon>Pseudomonadati</taxon>
        <taxon>Rhodothermota</taxon>
        <taxon>Rhodothermia</taxon>
        <taxon>Rhodothermales</taxon>
        <taxon>Rubricoccaceae</taxon>
        <taxon>Rubricoccus</taxon>
    </lineage>
</organism>
<proteinExistence type="predicted"/>
<accession>A0A259TUK8</accession>
<dbReference type="SUPFAM" id="SSF56281">
    <property type="entry name" value="Metallo-hydrolase/oxidoreductase"/>
    <property type="match status" value="1"/>
</dbReference>
<gene>
    <name evidence="2" type="ORF">BSZ36_17230</name>
</gene>
<dbReference type="RefSeq" id="WP_094551535.1">
    <property type="nucleotide sequence ID" value="NZ_MQWB01000010.1"/>
</dbReference>
<dbReference type="InterPro" id="IPR036866">
    <property type="entry name" value="RibonucZ/Hydroxyglut_hydro"/>
</dbReference>
<name>A0A259TUK8_9BACT</name>
<dbReference type="GO" id="GO:0042781">
    <property type="term" value="F:3'-tRNA processing endoribonuclease activity"/>
    <property type="evidence" value="ECO:0007669"/>
    <property type="project" value="TreeGrafter"/>
</dbReference>
<evidence type="ECO:0000259" key="1">
    <source>
        <dbReference type="Pfam" id="PF12706"/>
    </source>
</evidence>
<dbReference type="CDD" id="cd07715">
    <property type="entry name" value="TaR3-like_MBL-fold"/>
    <property type="match status" value="1"/>
</dbReference>
<dbReference type="InParanoid" id="A0A259TUK8"/>
<dbReference type="EMBL" id="MQWB01000010">
    <property type="protein sequence ID" value="OZC01423.1"/>
    <property type="molecule type" value="Genomic_DNA"/>
</dbReference>
<dbReference type="AlphaFoldDB" id="A0A259TUK8"/>
<dbReference type="Pfam" id="PF12706">
    <property type="entry name" value="Lactamase_B_2"/>
    <property type="match status" value="1"/>
</dbReference>
<dbReference type="OrthoDB" id="9781189at2"/>
<feature type="domain" description="Metallo-beta-lactamase" evidence="1">
    <location>
        <begin position="42"/>
        <end position="237"/>
    </location>
</feature>
<dbReference type="Gene3D" id="3.60.15.10">
    <property type="entry name" value="Ribonuclease Z/Hydroxyacylglutathione hydrolase-like"/>
    <property type="match status" value="1"/>
</dbReference>
<sequence length="277" mass="29547">MTSPTVRFWGVRGSIPSPGPSTVRYGGHTTCASVDVPGGPVVVFDAGTGIRPLGQALRSDERDVLLFVTHVHWDHVVGYPFFEPLYEAGRTIRLFPIGLGEHPRPLDDLFEPRHFPVARDRLASPCDYVTDSAADVLAGYGLSVSAVRVAHPGVTAGYRLEVGGRSVVFVPDNELGAEAAAREAVTAFASGADLLIHDAQYLDSEIEARRGWGHSSVGEAVALAAAAGVGELVLFHHDPDRTDDELDAVGHDAAGRMAHVRPGTRVRVAREGLVIRP</sequence>
<dbReference type="PANTHER" id="PTHR46018">
    <property type="entry name" value="ZINC PHOSPHODIESTERASE ELAC PROTEIN 1"/>
    <property type="match status" value="1"/>
</dbReference>
<dbReference type="PANTHER" id="PTHR46018:SF7">
    <property type="entry name" value="RIBONUCLEASE Z"/>
    <property type="match status" value="1"/>
</dbReference>
<evidence type="ECO:0000313" key="3">
    <source>
        <dbReference type="Proteomes" id="UP000216446"/>
    </source>
</evidence>
<reference evidence="2 3" key="1">
    <citation type="submission" date="2016-11" db="EMBL/GenBank/DDBJ databases">
        <title>Study of marine rhodopsin-containing bacteria.</title>
        <authorList>
            <person name="Yoshizawa S."/>
            <person name="Kumagai Y."/>
            <person name="Kogure K."/>
        </authorList>
    </citation>
    <scope>NUCLEOTIDE SEQUENCE [LARGE SCALE GENOMIC DNA]</scope>
    <source>
        <strain evidence="2 3">SG-29</strain>
    </source>
</reference>
<comment type="caution">
    <text evidence="2">The sequence shown here is derived from an EMBL/GenBank/DDBJ whole genome shotgun (WGS) entry which is preliminary data.</text>
</comment>
<protein>
    <recommendedName>
        <fullName evidence="1">Metallo-beta-lactamase domain-containing protein</fullName>
    </recommendedName>
</protein>
<evidence type="ECO:0000313" key="2">
    <source>
        <dbReference type="EMBL" id="OZC01423.1"/>
    </source>
</evidence>